<sequence>MHRLNWDDLQYVLAVADAQSVAGAARELGVNHATVLRRIAAFEESVGTVVFDRTPRGYALRPDRLRLIAAAREVGQAVTSVCNLADGLDAPLGGHARVTSTDTLCQTVLPEILAELCGKTAELQLSLISTNSHLNLSRLEAELTVRPARDLPEGLVGESPVSMHFAAYALPGRADLGWLGFDGPMRRSTAWAWLEPQLDKGKIVASGDSFLVLRELVARGLGKALLPVFVGRRDPRLEQIDIDLPGNLATPIWVACHEDLANVPRLMRIRRLLCEALEARAADFAD</sequence>
<comment type="similarity">
    <text evidence="1">Belongs to the LysR transcriptional regulatory family.</text>
</comment>
<dbReference type="InterPro" id="IPR036388">
    <property type="entry name" value="WH-like_DNA-bd_sf"/>
</dbReference>
<evidence type="ECO:0000259" key="5">
    <source>
        <dbReference type="PROSITE" id="PS50931"/>
    </source>
</evidence>
<keyword evidence="2" id="KW-0805">Transcription regulation</keyword>
<evidence type="ECO:0000256" key="4">
    <source>
        <dbReference type="ARBA" id="ARBA00023163"/>
    </source>
</evidence>
<keyword evidence="4" id="KW-0804">Transcription</keyword>
<evidence type="ECO:0000256" key="3">
    <source>
        <dbReference type="ARBA" id="ARBA00023125"/>
    </source>
</evidence>
<organism evidence="6">
    <name type="scientific">Ruegeria sp. PrR005</name>
    <dbReference type="NCBI Taxonomy" id="2706882"/>
    <lineage>
        <taxon>Bacteria</taxon>
        <taxon>Pseudomonadati</taxon>
        <taxon>Pseudomonadota</taxon>
        <taxon>Alphaproteobacteria</taxon>
        <taxon>Rhodobacterales</taxon>
        <taxon>Roseobacteraceae</taxon>
        <taxon>Ruegeria</taxon>
    </lineage>
</organism>
<dbReference type="AlphaFoldDB" id="A0A6B2NNK9"/>
<gene>
    <name evidence="6" type="ORF">G0P99_00615</name>
</gene>
<dbReference type="GO" id="GO:0003677">
    <property type="term" value="F:DNA binding"/>
    <property type="evidence" value="ECO:0007669"/>
    <property type="project" value="UniProtKB-KW"/>
</dbReference>
<dbReference type="InterPro" id="IPR000847">
    <property type="entry name" value="LysR_HTH_N"/>
</dbReference>
<dbReference type="PANTHER" id="PTHR30579">
    <property type="entry name" value="TRANSCRIPTIONAL REGULATOR"/>
    <property type="match status" value="1"/>
</dbReference>
<feature type="domain" description="HTH lysR-type" evidence="5">
    <location>
        <begin position="4"/>
        <end position="61"/>
    </location>
</feature>
<evidence type="ECO:0000256" key="1">
    <source>
        <dbReference type="ARBA" id="ARBA00009437"/>
    </source>
</evidence>
<dbReference type="InterPro" id="IPR050176">
    <property type="entry name" value="LTTR"/>
</dbReference>
<dbReference type="PANTHER" id="PTHR30579:SF3">
    <property type="entry name" value="TRANSCRIPTIONAL REGULATORY PROTEIN"/>
    <property type="match status" value="1"/>
</dbReference>
<dbReference type="RefSeq" id="WP_164126734.1">
    <property type="nucleotide sequence ID" value="NZ_JAAGOX010000001.1"/>
</dbReference>
<dbReference type="EMBL" id="JAAGOX010000001">
    <property type="protein sequence ID" value="NDW43455.1"/>
    <property type="molecule type" value="Genomic_DNA"/>
</dbReference>
<name>A0A6B2NNK9_9RHOB</name>
<dbReference type="SUPFAM" id="SSF53850">
    <property type="entry name" value="Periplasmic binding protein-like II"/>
    <property type="match status" value="1"/>
</dbReference>
<keyword evidence="3" id="KW-0238">DNA-binding</keyword>
<dbReference type="Gene3D" id="3.40.190.10">
    <property type="entry name" value="Periplasmic binding protein-like II"/>
    <property type="match status" value="1"/>
</dbReference>
<dbReference type="PROSITE" id="PS50931">
    <property type="entry name" value="HTH_LYSR"/>
    <property type="match status" value="1"/>
</dbReference>
<reference evidence="6" key="1">
    <citation type="submission" date="2020-02" db="EMBL/GenBank/DDBJ databases">
        <title>Delineation of the pyrene-degrading pathway in Roseobacter clade bacteria by genomic analysis.</title>
        <authorList>
            <person name="Zhou H."/>
            <person name="Wang H."/>
        </authorList>
    </citation>
    <scope>NUCLEOTIDE SEQUENCE</scope>
    <source>
        <strain evidence="6">PrR005</strain>
    </source>
</reference>
<dbReference type="Pfam" id="PF03466">
    <property type="entry name" value="LysR_substrate"/>
    <property type="match status" value="1"/>
</dbReference>
<evidence type="ECO:0000256" key="2">
    <source>
        <dbReference type="ARBA" id="ARBA00023015"/>
    </source>
</evidence>
<evidence type="ECO:0000313" key="6">
    <source>
        <dbReference type="EMBL" id="NDW43455.1"/>
    </source>
</evidence>
<proteinExistence type="inferred from homology"/>
<accession>A0A6B2NNK9</accession>
<dbReference type="Pfam" id="PF00126">
    <property type="entry name" value="HTH_1"/>
    <property type="match status" value="1"/>
</dbReference>
<comment type="caution">
    <text evidence="6">The sequence shown here is derived from an EMBL/GenBank/DDBJ whole genome shotgun (WGS) entry which is preliminary data.</text>
</comment>
<dbReference type="InterPro" id="IPR005119">
    <property type="entry name" value="LysR_subst-bd"/>
</dbReference>
<protein>
    <submittedName>
        <fullName evidence="6">LysR family transcriptional regulator</fullName>
    </submittedName>
</protein>
<dbReference type="SUPFAM" id="SSF46785">
    <property type="entry name" value="Winged helix' DNA-binding domain"/>
    <property type="match status" value="1"/>
</dbReference>
<dbReference type="GO" id="GO:0003700">
    <property type="term" value="F:DNA-binding transcription factor activity"/>
    <property type="evidence" value="ECO:0007669"/>
    <property type="project" value="InterPro"/>
</dbReference>
<dbReference type="InterPro" id="IPR036390">
    <property type="entry name" value="WH_DNA-bd_sf"/>
</dbReference>
<dbReference type="Gene3D" id="1.10.10.10">
    <property type="entry name" value="Winged helix-like DNA-binding domain superfamily/Winged helix DNA-binding domain"/>
    <property type="match status" value="1"/>
</dbReference>